<dbReference type="GO" id="GO:0046872">
    <property type="term" value="F:metal ion binding"/>
    <property type="evidence" value="ECO:0007669"/>
    <property type="project" value="UniProtKB-KW"/>
</dbReference>
<dbReference type="GO" id="GO:0016788">
    <property type="term" value="F:hydrolase activity, acting on ester bonds"/>
    <property type="evidence" value="ECO:0007669"/>
    <property type="project" value="InterPro"/>
</dbReference>
<dbReference type="InterPro" id="IPR001130">
    <property type="entry name" value="TatD-like"/>
</dbReference>
<dbReference type="GO" id="GO:0005829">
    <property type="term" value="C:cytosol"/>
    <property type="evidence" value="ECO:0007669"/>
    <property type="project" value="TreeGrafter"/>
</dbReference>
<accession>A0A1F6D1L5</accession>
<evidence type="ECO:0000313" key="2">
    <source>
        <dbReference type="EMBL" id="OGG55323.1"/>
    </source>
</evidence>
<dbReference type="PANTHER" id="PTHR46124:SF2">
    <property type="entry name" value="D-AMINOACYL-TRNA DEACYLASE"/>
    <property type="match status" value="1"/>
</dbReference>
<evidence type="ECO:0000256" key="1">
    <source>
        <dbReference type="PIRSR" id="PIRSR005902-1"/>
    </source>
</evidence>
<dbReference type="Proteomes" id="UP000177659">
    <property type="component" value="Unassembled WGS sequence"/>
</dbReference>
<dbReference type="PIRSF" id="PIRSF005902">
    <property type="entry name" value="DNase_TatD"/>
    <property type="match status" value="1"/>
</dbReference>
<proteinExistence type="predicted"/>
<feature type="binding site" evidence="1">
    <location>
        <position position="136"/>
    </location>
    <ligand>
        <name>a divalent metal cation</name>
        <dbReference type="ChEBI" id="CHEBI:60240"/>
        <label>2</label>
    </ligand>
</feature>
<keyword evidence="1" id="KW-0479">Metal-binding</keyword>
<dbReference type="PANTHER" id="PTHR46124">
    <property type="entry name" value="D-AMINOACYL-TRNA DEACYLASE"/>
    <property type="match status" value="1"/>
</dbReference>
<evidence type="ECO:0000313" key="3">
    <source>
        <dbReference type="Proteomes" id="UP000177659"/>
    </source>
</evidence>
<dbReference type="Gene3D" id="3.20.20.140">
    <property type="entry name" value="Metal-dependent hydrolases"/>
    <property type="match status" value="1"/>
</dbReference>
<reference evidence="2 3" key="1">
    <citation type="journal article" date="2016" name="Nat. Commun.">
        <title>Thousands of microbial genomes shed light on interconnected biogeochemical processes in an aquifer system.</title>
        <authorList>
            <person name="Anantharaman K."/>
            <person name="Brown C.T."/>
            <person name="Hug L.A."/>
            <person name="Sharon I."/>
            <person name="Castelle C.J."/>
            <person name="Probst A.J."/>
            <person name="Thomas B.C."/>
            <person name="Singh A."/>
            <person name="Wilkins M.J."/>
            <person name="Karaoz U."/>
            <person name="Brodie E.L."/>
            <person name="Williams K.H."/>
            <person name="Hubbard S.S."/>
            <person name="Banfield J.F."/>
        </authorList>
    </citation>
    <scope>NUCLEOTIDE SEQUENCE [LARGE SCALE GENOMIC DNA]</scope>
</reference>
<dbReference type="EMBL" id="MFLC01000005">
    <property type="protein sequence ID" value="OGG55323.1"/>
    <property type="molecule type" value="Genomic_DNA"/>
</dbReference>
<name>A0A1F6D1L5_9BACT</name>
<feature type="binding site" evidence="1">
    <location>
        <position position="108"/>
    </location>
    <ligand>
        <name>a divalent metal cation</name>
        <dbReference type="ChEBI" id="CHEBI:60240"/>
        <label>2</label>
    </ligand>
</feature>
<sequence length="235" mass="26920">MLARMKDLNVWTIAVGTDSRQSKDALQFARQHDGIFATVGLHPADNTKESFNASVYEKLVTDEKVVMVGECGLDYFHEKDLHEQARQRKEFEKQIDFAVLHGKPLMLHVRDAQNDALDMLASKKREYGEKLKGNAHFFTSAPEIAKRYYELDFTTSFPGVITFTNDYDDTVRYAPKDMILSETDSPYAAPVPHRGKRNEPAYVVEVVKRIAELRREDLETLKKQLVLNALRVIGR</sequence>
<dbReference type="Pfam" id="PF01026">
    <property type="entry name" value="TatD_DNase"/>
    <property type="match status" value="1"/>
</dbReference>
<organism evidence="2 3">
    <name type="scientific">Candidatus Kaiserbacteria bacterium RIFCSPHIGHO2_02_FULL_49_11</name>
    <dbReference type="NCBI Taxonomy" id="1798489"/>
    <lineage>
        <taxon>Bacteria</taxon>
        <taxon>Candidatus Kaiseribacteriota</taxon>
    </lineage>
</organism>
<evidence type="ECO:0008006" key="4">
    <source>
        <dbReference type="Google" id="ProtNLM"/>
    </source>
</evidence>
<dbReference type="AlphaFoldDB" id="A0A1F6D1L5"/>
<feature type="binding site" evidence="1">
    <location>
        <position position="70"/>
    </location>
    <ligand>
        <name>a divalent metal cation</name>
        <dbReference type="ChEBI" id="CHEBI:60240"/>
        <label>1</label>
    </ligand>
</feature>
<comment type="caution">
    <text evidence="2">The sequence shown here is derived from an EMBL/GenBank/DDBJ whole genome shotgun (WGS) entry which is preliminary data.</text>
</comment>
<dbReference type="InterPro" id="IPR032466">
    <property type="entry name" value="Metal_Hydrolase"/>
</dbReference>
<protein>
    <recommendedName>
        <fullName evidence="4">Hydrolase TatD</fullName>
    </recommendedName>
</protein>
<gene>
    <name evidence="2" type="ORF">A3D62_01730</name>
</gene>
<dbReference type="CDD" id="cd01310">
    <property type="entry name" value="TatD_DNAse"/>
    <property type="match status" value="1"/>
</dbReference>
<feature type="binding site" evidence="1">
    <location>
        <position position="184"/>
    </location>
    <ligand>
        <name>a divalent metal cation</name>
        <dbReference type="ChEBI" id="CHEBI:60240"/>
        <label>1</label>
    </ligand>
</feature>
<dbReference type="SUPFAM" id="SSF51556">
    <property type="entry name" value="Metallo-dependent hydrolases"/>
    <property type="match status" value="1"/>
</dbReference>